<dbReference type="RefSeq" id="WP_176804837.1">
    <property type="nucleotide sequence ID" value="NZ_FNAH01000001.1"/>
</dbReference>
<keyword evidence="2" id="KW-0808">Transferase</keyword>
<dbReference type="InterPro" id="IPR012318">
    <property type="entry name" value="HTH_CRP"/>
</dbReference>
<gene>
    <name evidence="2" type="ORF">SAMN05421538_101257</name>
</gene>
<evidence type="ECO:0000313" key="2">
    <source>
        <dbReference type="EMBL" id="SDD27194.1"/>
    </source>
</evidence>
<dbReference type="SMART" id="SM00419">
    <property type="entry name" value="HTH_CRP"/>
    <property type="match status" value="1"/>
</dbReference>
<sequence>MAKRVHHLPRGHRRTVVSALNVPGEIVDLGGFVIAQNRQDIVACGPTTVELIAHEDIERLVGDDPRLAHVLMSLTSRDTTISRQWQVAAATLNGAAHVGHLLCELNLRLSAAGEARDNRFHLPVKQRDLGDVLGYSPVHINRAVRQLREAGFVEWRGPHVRLLDPEGLARFARFDPAYLRVTAVAAGAMAA</sequence>
<dbReference type="SUPFAM" id="SSF46785">
    <property type="entry name" value="Winged helix' DNA-binding domain"/>
    <property type="match status" value="1"/>
</dbReference>
<dbReference type="Gene3D" id="2.60.120.10">
    <property type="entry name" value="Jelly Rolls"/>
    <property type="match status" value="1"/>
</dbReference>
<protein>
    <submittedName>
        <fullName evidence="2">cAMP-binding domain of CRP or a regulatory subunit of cAMP-dependent protein kinases</fullName>
    </submittedName>
</protein>
<feature type="domain" description="HTH crp-type" evidence="1">
    <location>
        <begin position="92"/>
        <end position="166"/>
    </location>
</feature>
<dbReference type="Proteomes" id="UP000199344">
    <property type="component" value="Unassembled WGS sequence"/>
</dbReference>
<name>A0A1G6TEB3_9RHOB</name>
<dbReference type="GO" id="GO:0006355">
    <property type="term" value="P:regulation of DNA-templated transcription"/>
    <property type="evidence" value="ECO:0007669"/>
    <property type="project" value="InterPro"/>
</dbReference>
<dbReference type="EMBL" id="FNAH01000001">
    <property type="protein sequence ID" value="SDD27194.1"/>
    <property type="molecule type" value="Genomic_DNA"/>
</dbReference>
<evidence type="ECO:0000259" key="1">
    <source>
        <dbReference type="PROSITE" id="PS51063"/>
    </source>
</evidence>
<dbReference type="InterPro" id="IPR036390">
    <property type="entry name" value="WH_DNA-bd_sf"/>
</dbReference>
<keyword evidence="2" id="KW-0418">Kinase</keyword>
<proteinExistence type="predicted"/>
<keyword evidence="3" id="KW-1185">Reference proteome</keyword>
<reference evidence="2 3" key="1">
    <citation type="submission" date="2016-10" db="EMBL/GenBank/DDBJ databases">
        <authorList>
            <person name="de Groot N.N."/>
        </authorList>
    </citation>
    <scope>NUCLEOTIDE SEQUENCE [LARGE SCALE GENOMIC DNA]</scope>
    <source>
        <strain evidence="2 3">DSM 22220</strain>
    </source>
</reference>
<dbReference type="InterPro" id="IPR014710">
    <property type="entry name" value="RmlC-like_jellyroll"/>
</dbReference>
<dbReference type="STRING" id="591205.SAMN05421538_101257"/>
<evidence type="ECO:0000313" key="3">
    <source>
        <dbReference type="Proteomes" id="UP000199344"/>
    </source>
</evidence>
<accession>A0A1G6TEB3</accession>
<organism evidence="2 3">
    <name type="scientific">Paracoccus isoporae</name>
    <dbReference type="NCBI Taxonomy" id="591205"/>
    <lineage>
        <taxon>Bacteria</taxon>
        <taxon>Pseudomonadati</taxon>
        <taxon>Pseudomonadota</taxon>
        <taxon>Alphaproteobacteria</taxon>
        <taxon>Rhodobacterales</taxon>
        <taxon>Paracoccaceae</taxon>
        <taxon>Paracoccus</taxon>
    </lineage>
</organism>
<dbReference type="PROSITE" id="PS51063">
    <property type="entry name" value="HTH_CRP_2"/>
    <property type="match status" value="1"/>
</dbReference>
<dbReference type="GO" id="GO:0016301">
    <property type="term" value="F:kinase activity"/>
    <property type="evidence" value="ECO:0007669"/>
    <property type="project" value="UniProtKB-KW"/>
</dbReference>
<dbReference type="Pfam" id="PF13545">
    <property type="entry name" value="HTH_Crp_2"/>
    <property type="match status" value="1"/>
</dbReference>
<dbReference type="AlphaFoldDB" id="A0A1G6TEB3"/>
<dbReference type="GO" id="GO:0003677">
    <property type="term" value="F:DNA binding"/>
    <property type="evidence" value="ECO:0007669"/>
    <property type="project" value="InterPro"/>
</dbReference>